<keyword evidence="1 2" id="KW-0728">SH3 domain</keyword>
<feature type="compositionally biased region" description="Low complexity" evidence="3">
    <location>
        <begin position="251"/>
        <end position="275"/>
    </location>
</feature>
<dbReference type="VEuPathDB" id="CryptoDB:Cvel_20350"/>
<sequence length="431" mass="46367">MSEEGETEKHLFPTRRQRRETKRDEKLDKLRGVFERPEDLDDVLAGSRPMGEFLVTRTVDEEETNGKHKCTWSIVGVPKECEFVHKHSKDQTVYSFILKTQADLQNAKIHSKLDKAKDDYWKLRRKVEEYSELSRPVEPSELKTLLDPEALNEMYKQEGGSGGSRLCRPGEGRGRRSRRGGRAGDSIPRSSHPQPEPMSAHPFPTPPQTDYGPGGVAPPSYREPVPPVHPAAASSSSGIRAGAPGVPGPSAPRSGPSPAYAPDYPSYTPSAAARAFPPPSSSFTERFPPPQQQRAPPGQGDFGSPPGFFQDSSIPAGGPTERGGVGGAAAAAAEIGFGRNMGRGSFLEGTAGARENIQGTECDEVLLAREGNSGRGGSLTGVSQEISFAPGQLIRVTWKHPSGWWYGSVEGPGGPYGTSPVGWFPAYKVAP</sequence>
<dbReference type="AlphaFoldDB" id="A0A0G4G5F9"/>
<dbReference type="EMBL" id="CDMZ01000903">
    <property type="protein sequence ID" value="CEM23674.1"/>
    <property type="molecule type" value="Genomic_DNA"/>
</dbReference>
<evidence type="ECO:0000313" key="5">
    <source>
        <dbReference type="EMBL" id="CEM23674.1"/>
    </source>
</evidence>
<organism evidence="5">
    <name type="scientific">Chromera velia CCMP2878</name>
    <dbReference type="NCBI Taxonomy" id="1169474"/>
    <lineage>
        <taxon>Eukaryota</taxon>
        <taxon>Sar</taxon>
        <taxon>Alveolata</taxon>
        <taxon>Colpodellida</taxon>
        <taxon>Chromeraceae</taxon>
        <taxon>Chromera</taxon>
    </lineage>
</organism>
<proteinExistence type="predicted"/>
<name>A0A0G4G5F9_9ALVE</name>
<dbReference type="InterPro" id="IPR001452">
    <property type="entry name" value="SH3_domain"/>
</dbReference>
<dbReference type="InterPro" id="IPR036028">
    <property type="entry name" value="SH3-like_dom_sf"/>
</dbReference>
<accession>A0A0G4G5F9</accession>
<feature type="compositionally biased region" description="Low complexity" evidence="3">
    <location>
        <begin position="230"/>
        <end position="244"/>
    </location>
</feature>
<evidence type="ECO:0000256" key="2">
    <source>
        <dbReference type="PROSITE-ProRule" id="PRU00192"/>
    </source>
</evidence>
<reference evidence="5" key="1">
    <citation type="submission" date="2014-11" db="EMBL/GenBank/DDBJ databases">
        <authorList>
            <person name="Otto D Thomas"/>
            <person name="Naeem Raeece"/>
        </authorList>
    </citation>
    <scope>NUCLEOTIDE SEQUENCE</scope>
</reference>
<gene>
    <name evidence="5" type="ORF">Cvel_20350</name>
</gene>
<dbReference type="SUPFAM" id="SSF50044">
    <property type="entry name" value="SH3-domain"/>
    <property type="match status" value="1"/>
</dbReference>
<protein>
    <recommendedName>
        <fullName evidence="4">SH3 domain-containing protein</fullName>
    </recommendedName>
</protein>
<feature type="domain" description="SH3" evidence="4">
    <location>
        <begin position="361"/>
        <end position="431"/>
    </location>
</feature>
<evidence type="ECO:0000256" key="1">
    <source>
        <dbReference type="ARBA" id="ARBA00022443"/>
    </source>
</evidence>
<evidence type="ECO:0000259" key="4">
    <source>
        <dbReference type="PROSITE" id="PS50002"/>
    </source>
</evidence>
<dbReference type="PROSITE" id="PS50002">
    <property type="entry name" value="SH3"/>
    <property type="match status" value="1"/>
</dbReference>
<feature type="region of interest" description="Disordered" evidence="3">
    <location>
        <begin position="155"/>
        <end position="326"/>
    </location>
</feature>
<evidence type="ECO:0000256" key="3">
    <source>
        <dbReference type="SAM" id="MobiDB-lite"/>
    </source>
</evidence>
<dbReference type="Gene3D" id="2.30.30.40">
    <property type="entry name" value="SH3 Domains"/>
    <property type="match status" value="1"/>
</dbReference>
<feature type="region of interest" description="Disordered" evidence="3">
    <location>
        <begin position="1"/>
        <end position="25"/>
    </location>
</feature>